<feature type="compositionally biased region" description="Basic and acidic residues" evidence="1">
    <location>
        <begin position="30"/>
        <end position="47"/>
    </location>
</feature>
<dbReference type="EMBL" id="PQIB02000010">
    <property type="protein sequence ID" value="RLM93312.1"/>
    <property type="molecule type" value="Genomic_DNA"/>
</dbReference>
<evidence type="ECO:0000313" key="2">
    <source>
        <dbReference type="EMBL" id="RLM93312.1"/>
    </source>
</evidence>
<gene>
    <name evidence="2" type="ORF">C2845_PM08G08940</name>
</gene>
<reference evidence="3" key="1">
    <citation type="journal article" date="2019" name="Nat. Commun.">
        <title>The genome of broomcorn millet.</title>
        <authorList>
            <person name="Zou C."/>
            <person name="Miki D."/>
            <person name="Li D."/>
            <person name="Tang Q."/>
            <person name="Xiao L."/>
            <person name="Rajput S."/>
            <person name="Deng P."/>
            <person name="Jia W."/>
            <person name="Huang R."/>
            <person name="Zhang M."/>
            <person name="Sun Y."/>
            <person name="Hu J."/>
            <person name="Fu X."/>
            <person name="Schnable P.S."/>
            <person name="Li F."/>
            <person name="Zhang H."/>
            <person name="Feng B."/>
            <person name="Zhu X."/>
            <person name="Liu R."/>
            <person name="Schnable J.C."/>
            <person name="Zhu J.-K."/>
            <person name="Zhang H."/>
        </authorList>
    </citation>
    <scope>NUCLEOTIDE SEQUENCE [LARGE SCALE GENOMIC DNA]</scope>
</reference>
<comment type="caution">
    <text evidence="2">The sequence shown here is derived from an EMBL/GenBank/DDBJ whole genome shotgun (WGS) entry which is preliminary data.</text>
</comment>
<keyword evidence="3" id="KW-1185">Reference proteome</keyword>
<proteinExistence type="predicted"/>
<evidence type="ECO:0000256" key="1">
    <source>
        <dbReference type="SAM" id="MobiDB-lite"/>
    </source>
</evidence>
<dbReference type="AlphaFoldDB" id="A0A3L6R1G3"/>
<protein>
    <submittedName>
        <fullName evidence="2">Uncharacterized protein</fullName>
    </submittedName>
</protein>
<organism evidence="2 3">
    <name type="scientific">Panicum miliaceum</name>
    <name type="common">Proso millet</name>
    <name type="synonym">Broomcorn millet</name>
    <dbReference type="NCBI Taxonomy" id="4540"/>
    <lineage>
        <taxon>Eukaryota</taxon>
        <taxon>Viridiplantae</taxon>
        <taxon>Streptophyta</taxon>
        <taxon>Embryophyta</taxon>
        <taxon>Tracheophyta</taxon>
        <taxon>Spermatophyta</taxon>
        <taxon>Magnoliopsida</taxon>
        <taxon>Liliopsida</taxon>
        <taxon>Poales</taxon>
        <taxon>Poaceae</taxon>
        <taxon>PACMAD clade</taxon>
        <taxon>Panicoideae</taxon>
        <taxon>Panicodae</taxon>
        <taxon>Paniceae</taxon>
        <taxon>Panicinae</taxon>
        <taxon>Panicum</taxon>
        <taxon>Panicum sect. Panicum</taxon>
    </lineage>
</organism>
<dbReference type="STRING" id="4540.A0A3L6R1G3"/>
<sequence length="83" mass="9152">MSDQKDPGIKLFGRVIPLAPEPALGTTETEEPHCHDRPPEELQSRALEEEEEEEEAAAAADELLQKTVWLWVPGGADGAAYRQ</sequence>
<dbReference type="Proteomes" id="UP000275267">
    <property type="component" value="Unassembled WGS sequence"/>
</dbReference>
<feature type="region of interest" description="Disordered" evidence="1">
    <location>
        <begin position="18"/>
        <end position="47"/>
    </location>
</feature>
<accession>A0A3L6R1G3</accession>
<name>A0A3L6R1G3_PANMI</name>
<evidence type="ECO:0000313" key="3">
    <source>
        <dbReference type="Proteomes" id="UP000275267"/>
    </source>
</evidence>